<proteinExistence type="predicted"/>
<evidence type="ECO:0000259" key="1">
    <source>
        <dbReference type="Pfam" id="PF12323"/>
    </source>
</evidence>
<feature type="non-terminal residue" evidence="2">
    <location>
        <position position="91"/>
    </location>
</feature>
<comment type="caution">
    <text evidence="2">The sequence shown here is derived from an EMBL/GenBank/DDBJ whole genome shotgun (WGS) entry which is preliminary data.</text>
</comment>
<protein>
    <recommendedName>
        <fullName evidence="1">Transposase putative helix-turn-helix domain-containing protein</fullName>
    </recommendedName>
</protein>
<dbReference type="AlphaFoldDB" id="X1SE31"/>
<feature type="domain" description="Transposase putative helix-turn-helix" evidence="1">
    <location>
        <begin position="11"/>
        <end position="56"/>
    </location>
</feature>
<dbReference type="EMBL" id="BARW01020406">
    <property type="protein sequence ID" value="GAI91223.1"/>
    <property type="molecule type" value="Genomic_DNA"/>
</dbReference>
<dbReference type="Pfam" id="PF12323">
    <property type="entry name" value="HTH_OrfB_IS605"/>
    <property type="match status" value="1"/>
</dbReference>
<gene>
    <name evidence="2" type="ORF">S12H4_34484</name>
</gene>
<name>X1SE31_9ZZZZ</name>
<sequence>MFLKNMWKTKMQRTYKYRLYPNKEQIRKFEQTLNICRNLYNNALTQRRKYYQENGKGLSRIKQQEFLKERKGEDIYLIQVHSQVLQDVLFR</sequence>
<dbReference type="InterPro" id="IPR021027">
    <property type="entry name" value="Transposase_put_HTH"/>
</dbReference>
<reference evidence="2" key="1">
    <citation type="journal article" date="2014" name="Front. Microbiol.">
        <title>High frequency of phylogenetically diverse reductive dehalogenase-homologous genes in deep subseafloor sedimentary metagenomes.</title>
        <authorList>
            <person name="Kawai M."/>
            <person name="Futagami T."/>
            <person name="Toyoda A."/>
            <person name="Takaki Y."/>
            <person name="Nishi S."/>
            <person name="Hori S."/>
            <person name="Arai W."/>
            <person name="Tsubouchi T."/>
            <person name="Morono Y."/>
            <person name="Uchiyama I."/>
            <person name="Ito T."/>
            <person name="Fujiyama A."/>
            <person name="Inagaki F."/>
            <person name="Takami H."/>
        </authorList>
    </citation>
    <scope>NUCLEOTIDE SEQUENCE</scope>
    <source>
        <strain evidence="2">Expedition CK06-06</strain>
    </source>
</reference>
<organism evidence="2">
    <name type="scientific">marine sediment metagenome</name>
    <dbReference type="NCBI Taxonomy" id="412755"/>
    <lineage>
        <taxon>unclassified sequences</taxon>
        <taxon>metagenomes</taxon>
        <taxon>ecological metagenomes</taxon>
    </lineage>
</organism>
<accession>X1SE31</accession>
<evidence type="ECO:0000313" key="2">
    <source>
        <dbReference type="EMBL" id="GAI91223.1"/>
    </source>
</evidence>